<gene>
    <name evidence="2" type="ORF">FB567DRAFT_575006</name>
</gene>
<accession>A0A8K0W4R7</accession>
<name>A0A8K0W4R7_9PLEO</name>
<keyword evidence="3" id="KW-1185">Reference proteome</keyword>
<evidence type="ECO:0008006" key="4">
    <source>
        <dbReference type="Google" id="ProtNLM"/>
    </source>
</evidence>
<feature type="compositionally biased region" description="Polar residues" evidence="1">
    <location>
        <begin position="12"/>
        <end position="32"/>
    </location>
</feature>
<feature type="compositionally biased region" description="Pro residues" evidence="1">
    <location>
        <begin position="1"/>
        <end position="11"/>
    </location>
</feature>
<proteinExistence type="predicted"/>
<dbReference type="AlphaFoldDB" id="A0A8K0W4R7"/>
<organism evidence="2 3">
    <name type="scientific">Paraphoma chrysanthemicola</name>
    <dbReference type="NCBI Taxonomy" id="798071"/>
    <lineage>
        <taxon>Eukaryota</taxon>
        <taxon>Fungi</taxon>
        <taxon>Dikarya</taxon>
        <taxon>Ascomycota</taxon>
        <taxon>Pezizomycotina</taxon>
        <taxon>Dothideomycetes</taxon>
        <taxon>Pleosporomycetidae</taxon>
        <taxon>Pleosporales</taxon>
        <taxon>Pleosporineae</taxon>
        <taxon>Phaeosphaeriaceae</taxon>
        <taxon>Paraphoma</taxon>
    </lineage>
</organism>
<dbReference type="SUPFAM" id="SSF53067">
    <property type="entry name" value="Actin-like ATPase domain"/>
    <property type="match status" value="2"/>
</dbReference>
<dbReference type="CDD" id="cd10170">
    <property type="entry name" value="ASKHA_NBD_HSP70"/>
    <property type="match status" value="1"/>
</dbReference>
<dbReference type="EMBL" id="JAGMVJ010000001">
    <property type="protein sequence ID" value="KAH7095168.1"/>
    <property type="molecule type" value="Genomic_DNA"/>
</dbReference>
<dbReference type="Proteomes" id="UP000813461">
    <property type="component" value="Unassembled WGS sequence"/>
</dbReference>
<comment type="caution">
    <text evidence="2">The sequence shown here is derived from an EMBL/GenBank/DDBJ whole genome shotgun (WGS) entry which is preliminary data.</text>
</comment>
<dbReference type="PANTHER" id="PTHR14187">
    <property type="entry name" value="ALPHA KINASE/ELONGATION FACTOR 2 KINASE"/>
    <property type="match status" value="1"/>
</dbReference>
<evidence type="ECO:0000313" key="2">
    <source>
        <dbReference type="EMBL" id="KAH7095168.1"/>
    </source>
</evidence>
<sequence>MERTFPPPPPSVKTSRSSVSIPQLASPGTNGSMAREIQETRFVIGLDYGTTFTGIAYATPSGTRCKLGEITVMRDWGSQMLNQGKVPSVISYSPPSEAREQQWGSSLSPDAVSMVHTKLELGMQDVLGELDMTLQVLDGMKNLSFADMMVANGSLDRPAYSHKAPEEIVTDYLTKVFERLDEAVEEFTDAFRRHTATDLVVTVPTDWSYMAMNSTYRALSKAGFNRANFPRLQEVMFITESEAAAHYVARFYRDERGQEFLKENQYFVLCDAGGGTVDVVSYLVRKLHPVLQLEQVGVPTGRKCGSIFINRAFLKWLRDILGEQNYRQLDPNLDIDKDAFHASESPAMRYLMQKFDERKQGFDRDSGDIYLDLPDPLDALTIPGVVDQGQMTIPRELMEYFFDVCIGEVVTMIKYHMDRIEERGSLPKNLFLVGGFGASDYLQQQIEFTLKLWNIKFRTPQESWTSIVRGAVVCGIEKNSISNIKRSTFCKHSYAICLDELFSEYTHTASDLVETKQQKYAQSQLIYLLSEGDVIMKDQPRRVEREFDIEFPRSRLGSKSLPIYRHSMSEDEERPTRFKGARDELEIACTLEINLSKIVKDCEKERGWGLSATMCRTTLKLVIILDWDVLGASLEWKGTTLCRTNVEY</sequence>
<protein>
    <recommendedName>
        <fullName evidence="4">Actin-like ATPase domain-containing protein</fullName>
    </recommendedName>
</protein>
<reference evidence="2" key="1">
    <citation type="journal article" date="2021" name="Nat. Commun.">
        <title>Genetic determinants of endophytism in the Arabidopsis root mycobiome.</title>
        <authorList>
            <person name="Mesny F."/>
            <person name="Miyauchi S."/>
            <person name="Thiergart T."/>
            <person name="Pickel B."/>
            <person name="Atanasova L."/>
            <person name="Karlsson M."/>
            <person name="Huettel B."/>
            <person name="Barry K.W."/>
            <person name="Haridas S."/>
            <person name="Chen C."/>
            <person name="Bauer D."/>
            <person name="Andreopoulos W."/>
            <person name="Pangilinan J."/>
            <person name="LaButti K."/>
            <person name="Riley R."/>
            <person name="Lipzen A."/>
            <person name="Clum A."/>
            <person name="Drula E."/>
            <person name="Henrissat B."/>
            <person name="Kohler A."/>
            <person name="Grigoriev I.V."/>
            <person name="Martin F.M."/>
            <person name="Hacquard S."/>
        </authorList>
    </citation>
    <scope>NUCLEOTIDE SEQUENCE</scope>
    <source>
        <strain evidence="2">MPI-SDFR-AT-0120</strain>
    </source>
</reference>
<dbReference type="PANTHER" id="PTHR14187:SF82">
    <property type="entry name" value="FAMILY CHAPERONE, PUTATIVE (AFU_ORTHOLOGUE AFUA_7G08575)-RELATED"/>
    <property type="match status" value="1"/>
</dbReference>
<dbReference type="OrthoDB" id="2963168at2759"/>
<dbReference type="Gene3D" id="3.30.420.40">
    <property type="match status" value="1"/>
</dbReference>
<dbReference type="InterPro" id="IPR043129">
    <property type="entry name" value="ATPase_NBD"/>
</dbReference>
<feature type="region of interest" description="Disordered" evidence="1">
    <location>
        <begin position="1"/>
        <end position="33"/>
    </location>
</feature>
<evidence type="ECO:0000256" key="1">
    <source>
        <dbReference type="SAM" id="MobiDB-lite"/>
    </source>
</evidence>
<evidence type="ECO:0000313" key="3">
    <source>
        <dbReference type="Proteomes" id="UP000813461"/>
    </source>
</evidence>